<dbReference type="RefSeq" id="WP_216338881.1">
    <property type="nucleotide sequence ID" value="NZ_JAHLEM010000001.1"/>
</dbReference>
<keyword evidence="2" id="KW-0614">Plasmid</keyword>
<organism evidence="2 3">
    <name type="scientific">Streptomyces niphimycinicus</name>
    <dbReference type="NCBI Taxonomy" id="2842201"/>
    <lineage>
        <taxon>Bacteria</taxon>
        <taxon>Bacillati</taxon>
        <taxon>Actinomycetota</taxon>
        <taxon>Actinomycetes</taxon>
        <taxon>Kitasatosporales</taxon>
        <taxon>Streptomycetaceae</taxon>
        <taxon>Streptomyces</taxon>
    </lineage>
</organism>
<dbReference type="EMBL" id="JAHLEM010000001">
    <property type="protein sequence ID" value="MBU3862571.1"/>
    <property type="molecule type" value="Genomic_DNA"/>
</dbReference>
<accession>A0ABS6C6Q0</accession>
<name>A0ABS6C6Q0_9ACTN</name>
<gene>
    <name evidence="2" type="ORF">KN815_00085</name>
</gene>
<evidence type="ECO:0000313" key="3">
    <source>
        <dbReference type="Proteomes" id="UP000720508"/>
    </source>
</evidence>
<sequence>MESEPQLTHGEPAQAADPLDQDPAALRTLGVPAVVGVGERDMPDFFEGGGSLAHELGADGVVVIPGAGDLAPLEQPAAFCDLVVNVMKGE</sequence>
<reference evidence="2 3" key="1">
    <citation type="submission" date="2021-06" db="EMBL/GenBank/DDBJ databases">
        <authorList>
            <person name="Pan X."/>
        </authorList>
    </citation>
    <scope>NUCLEOTIDE SEQUENCE [LARGE SCALE GENOMIC DNA]</scope>
    <source>
        <strain evidence="2 3">4503</strain>
        <plasmid evidence="2">unnamed</plasmid>
    </source>
</reference>
<proteinExistence type="predicted"/>
<evidence type="ECO:0000256" key="1">
    <source>
        <dbReference type="SAM" id="MobiDB-lite"/>
    </source>
</evidence>
<keyword evidence="2" id="KW-0378">Hydrolase</keyword>
<protein>
    <submittedName>
        <fullName evidence="2">Alpha/beta hydrolase</fullName>
    </submittedName>
</protein>
<keyword evidence="3" id="KW-1185">Reference proteome</keyword>
<feature type="region of interest" description="Disordered" evidence="1">
    <location>
        <begin position="1"/>
        <end position="23"/>
    </location>
</feature>
<comment type="caution">
    <text evidence="2">The sequence shown here is derived from an EMBL/GenBank/DDBJ whole genome shotgun (WGS) entry which is preliminary data.</text>
</comment>
<geneLocation type="plasmid" evidence="2">
    <name>unnamed</name>
</geneLocation>
<dbReference type="Proteomes" id="UP000720508">
    <property type="component" value="Unassembled WGS sequence"/>
</dbReference>
<dbReference type="GO" id="GO:0016787">
    <property type="term" value="F:hydrolase activity"/>
    <property type="evidence" value="ECO:0007669"/>
    <property type="project" value="UniProtKB-KW"/>
</dbReference>
<evidence type="ECO:0000313" key="2">
    <source>
        <dbReference type="EMBL" id="MBU3862571.1"/>
    </source>
</evidence>
<feature type="compositionally biased region" description="Low complexity" evidence="1">
    <location>
        <begin position="12"/>
        <end position="23"/>
    </location>
</feature>